<dbReference type="SMART" id="SM00419">
    <property type="entry name" value="HTH_CRP"/>
    <property type="match status" value="1"/>
</dbReference>
<dbReference type="Gene3D" id="2.60.120.10">
    <property type="entry name" value="Jelly Rolls"/>
    <property type="match status" value="1"/>
</dbReference>
<feature type="domain" description="Cyclic nucleotide-binding" evidence="4">
    <location>
        <begin position="14"/>
        <end position="111"/>
    </location>
</feature>
<evidence type="ECO:0000256" key="3">
    <source>
        <dbReference type="ARBA" id="ARBA00023163"/>
    </source>
</evidence>
<organism evidence="6 7">
    <name type="scientific">Sporobacter termitidis DSM 10068</name>
    <dbReference type="NCBI Taxonomy" id="1123282"/>
    <lineage>
        <taxon>Bacteria</taxon>
        <taxon>Bacillati</taxon>
        <taxon>Bacillota</taxon>
        <taxon>Clostridia</taxon>
        <taxon>Eubacteriales</taxon>
        <taxon>Oscillospiraceae</taxon>
        <taxon>Sporobacter</taxon>
    </lineage>
</organism>
<dbReference type="GO" id="GO:0016301">
    <property type="term" value="F:kinase activity"/>
    <property type="evidence" value="ECO:0007669"/>
    <property type="project" value="UniProtKB-KW"/>
</dbReference>
<keyword evidence="6" id="KW-0808">Transferase</keyword>
<evidence type="ECO:0000259" key="4">
    <source>
        <dbReference type="PROSITE" id="PS50042"/>
    </source>
</evidence>
<dbReference type="Pfam" id="PF13545">
    <property type="entry name" value="HTH_Crp_2"/>
    <property type="match status" value="1"/>
</dbReference>
<gene>
    <name evidence="6" type="ORF">SAMN02745823_03026</name>
</gene>
<dbReference type="OrthoDB" id="3176638at2"/>
<name>A0A1M5Z028_9FIRM</name>
<dbReference type="STRING" id="1123282.SAMN02745823_03026"/>
<dbReference type="SUPFAM" id="SSF46785">
    <property type="entry name" value="Winged helix' DNA-binding domain"/>
    <property type="match status" value="1"/>
</dbReference>
<evidence type="ECO:0000259" key="5">
    <source>
        <dbReference type="PROSITE" id="PS51063"/>
    </source>
</evidence>
<protein>
    <submittedName>
        <fullName evidence="6">cAMP-binding domain of CRP or a regulatory subunit of cAMP-dependent protein kinases</fullName>
    </submittedName>
</protein>
<dbReference type="EMBL" id="FQXV01000012">
    <property type="protein sequence ID" value="SHI17605.1"/>
    <property type="molecule type" value="Genomic_DNA"/>
</dbReference>
<keyword evidence="6" id="KW-0418">Kinase</keyword>
<evidence type="ECO:0000313" key="7">
    <source>
        <dbReference type="Proteomes" id="UP000183995"/>
    </source>
</evidence>
<dbReference type="InterPro" id="IPR050397">
    <property type="entry name" value="Env_Response_Regulators"/>
</dbReference>
<dbReference type="SMART" id="SM00100">
    <property type="entry name" value="cNMP"/>
    <property type="match status" value="1"/>
</dbReference>
<dbReference type="InterPro" id="IPR018490">
    <property type="entry name" value="cNMP-bd_dom_sf"/>
</dbReference>
<keyword evidence="7" id="KW-1185">Reference proteome</keyword>
<dbReference type="GO" id="GO:0003700">
    <property type="term" value="F:DNA-binding transcription factor activity"/>
    <property type="evidence" value="ECO:0007669"/>
    <property type="project" value="TreeGrafter"/>
</dbReference>
<dbReference type="InterPro" id="IPR000595">
    <property type="entry name" value="cNMP-bd_dom"/>
</dbReference>
<dbReference type="PANTHER" id="PTHR24567">
    <property type="entry name" value="CRP FAMILY TRANSCRIPTIONAL REGULATORY PROTEIN"/>
    <property type="match status" value="1"/>
</dbReference>
<dbReference type="SUPFAM" id="SSF51206">
    <property type="entry name" value="cAMP-binding domain-like"/>
    <property type="match status" value="1"/>
</dbReference>
<dbReference type="Pfam" id="PF00027">
    <property type="entry name" value="cNMP_binding"/>
    <property type="match status" value="1"/>
</dbReference>
<dbReference type="AlphaFoldDB" id="A0A1M5Z028"/>
<evidence type="ECO:0000256" key="2">
    <source>
        <dbReference type="ARBA" id="ARBA00023125"/>
    </source>
</evidence>
<dbReference type="PANTHER" id="PTHR24567:SF58">
    <property type="entry name" value="CYCLIC AMP-BINDING REGULATORY PROTEIN"/>
    <property type="match status" value="1"/>
</dbReference>
<keyword evidence="2" id="KW-0238">DNA-binding</keyword>
<feature type="domain" description="HTH crp-type" evidence="5">
    <location>
        <begin position="155"/>
        <end position="223"/>
    </location>
</feature>
<dbReference type="GO" id="GO:0005829">
    <property type="term" value="C:cytosol"/>
    <property type="evidence" value="ECO:0007669"/>
    <property type="project" value="TreeGrafter"/>
</dbReference>
<dbReference type="InterPro" id="IPR012318">
    <property type="entry name" value="HTH_CRP"/>
</dbReference>
<evidence type="ECO:0000256" key="1">
    <source>
        <dbReference type="ARBA" id="ARBA00023015"/>
    </source>
</evidence>
<dbReference type="InterPro" id="IPR036390">
    <property type="entry name" value="WH_DNA-bd_sf"/>
</dbReference>
<dbReference type="InterPro" id="IPR014710">
    <property type="entry name" value="RmlC-like_jellyroll"/>
</dbReference>
<dbReference type="GO" id="GO:0003677">
    <property type="term" value="F:DNA binding"/>
    <property type="evidence" value="ECO:0007669"/>
    <property type="project" value="UniProtKB-KW"/>
</dbReference>
<proteinExistence type="predicted"/>
<keyword evidence="1" id="KW-0805">Transcription regulation</keyword>
<keyword evidence="3" id="KW-0804">Transcription</keyword>
<dbReference type="PROSITE" id="PS50042">
    <property type="entry name" value="CNMP_BINDING_3"/>
    <property type="match status" value="1"/>
</dbReference>
<reference evidence="6 7" key="1">
    <citation type="submission" date="2016-11" db="EMBL/GenBank/DDBJ databases">
        <authorList>
            <person name="Jaros S."/>
            <person name="Januszkiewicz K."/>
            <person name="Wedrychowicz H."/>
        </authorList>
    </citation>
    <scope>NUCLEOTIDE SEQUENCE [LARGE SCALE GENOMIC DNA]</scope>
    <source>
        <strain evidence="6 7">DSM 10068</strain>
    </source>
</reference>
<dbReference type="CDD" id="cd00038">
    <property type="entry name" value="CAP_ED"/>
    <property type="match status" value="1"/>
</dbReference>
<dbReference type="PROSITE" id="PS51063">
    <property type="entry name" value="HTH_CRP_2"/>
    <property type="match status" value="1"/>
</dbReference>
<accession>A0A1M5Z028</accession>
<dbReference type="Proteomes" id="UP000183995">
    <property type="component" value="Unassembled WGS sequence"/>
</dbReference>
<dbReference type="RefSeq" id="WP_084726532.1">
    <property type="nucleotide sequence ID" value="NZ_FQXV01000012.1"/>
</dbReference>
<evidence type="ECO:0000313" key="6">
    <source>
        <dbReference type="EMBL" id="SHI17605.1"/>
    </source>
</evidence>
<sequence length="230" mass="25782">MDPNIIEAAVRSSLFSGLDSEGLQHVLNCLNYRVVNYEKNDYVVRIDEEIDGVCIMVEGEAAVVRESSNGSRVIVNIFHVGQMFGETVVFSGDTKWPSTAQALTACTVMFLYPEKILTMCERACAYHKIILGNLVRVVSEKATILNRKVDYLSLKSINGKLSKYLLEQYKASGTAIFTLPLNREALADFLNVSRPSMSRELGRMRDNGIIDFYKESIRILDVAKLEALLE</sequence>